<name>A0A0B4EY11_9FUSO</name>
<accession>A0A0B4EY11</accession>
<proteinExistence type="predicted"/>
<dbReference type="SUPFAM" id="SSF88659">
    <property type="entry name" value="Sigma3 and sigma4 domains of RNA polymerase sigma factors"/>
    <property type="match status" value="1"/>
</dbReference>
<protein>
    <recommendedName>
        <fullName evidence="1">RNA polymerase sigma-70 region 4 domain-containing protein</fullName>
    </recommendedName>
</protein>
<organism evidence="2 3">
    <name type="scientific">Fusobacterium necrophorum subsp. funduliforme B35</name>
    <dbReference type="NCBI Taxonomy" id="1226633"/>
    <lineage>
        <taxon>Bacteria</taxon>
        <taxon>Fusobacteriati</taxon>
        <taxon>Fusobacteriota</taxon>
        <taxon>Fusobacteriia</taxon>
        <taxon>Fusobacteriales</taxon>
        <taxon>Fusobacteriaceae</taxon>
        <taxon>Fusobacterium</taxon>
    </lineage>
</organism>
<sequence length="62" mass="7381">MIEEVRRAISKLNPVERDLIESLFYKEETIREVAAKLNISHPAVIKRRNKVLEKLKEMLEDF</sequence>
<gene>
    <name evidence="2" type="ORF">C095_03345</name>
</gene>
<dbReference type="Proteomes" id="UP000031184">
    <property type="component" value="Unassembled WGS sequence"/>
</dbReference>
<feature type="domain" description="RNA polymerase sigma-70 region 4" evidence="1">
    <location>
        <begin position="8"/>
        <end position="57"/>
    </location>
</feature>
<reference evidence="2 3" key="1">
    <citation type="submission" date="2013-08" db="EMBL/GenBank/DDBJ databases">
        <title>An opportunistic ruminal bacterium that causes liver abscesses in cattle.</title>
        <authorList>
            <person name="Benahmed F.H."/>
            <person name="Rasmussen M."/>
            <person name="Harbottle H."/>
            <person name="Soppet D."/>
            <person name="Nagaraja T.G."/>
            <person name="Davidson M."/>
        </authorList>
    </citation>
    <scope>NUCLEOTIDE SEQUENCE [LARGE SCALE GENOMIC DNA]</scope>
    <source>
        <strain evidence="2 3">B35</strain>
    </source>
</reference>
<dbReference type="GO" id="GO:0006352">
    <property type="term" value="P:DNA-templated transcription initiation"/>
    <property type="evidence" value="ECO:0007669"/>
    <property type="project" value="InterPro"/>
</dbReference>
<dbReference type="Gene3D" id="1.10.10.10">
    <property type="entry name" value="Winged helix-like DNA-binding domain superfamily/Winged helix DNA-binding domain"/>
    <property type="match status" value="1"/>
</dbReference>
<evidence type="ECO:0000259" key="1">
    <source>
        <dbReference type="Pfam" id="PF04545"/>
    </source>
</evidence>
<dbReference type="AlphaFoldDB" id="A0A0B4EY11"/>
<dbReference type="InterPro" id="IPR013324">
    <property type="entry name" value="RNA_pol_sigma_r3/r4-like"/>
</dbReference>
<dbReference type="Pfam" id="PF04545">
    <property type="entry name" value="Sigma70_r4"/>
    <property type="match status" value="1"/>
</dbReference>
<dbReference type="EMBL" id="AUZI01000011">
    <property type="protein sequence ID" value="KID49824.1"/>
    <property type="molecule type" value="Genomic_DNA"/>
</dbReference>
<dbReference type="InterPro" id="IPR036388">
    <property type="entry name" value="WH-like_DNA-bd_sf"/>
</dbReference>
<comment type="caution">
    <text evidence="2">The sequence shown here is derived from an EMBL/GenBank/DDBJ whole genome shotgun (WGS) entry which is preliminary data.</text>
</comment>
<evidence type="ECO:0000313" key="3">
    <source>
        <dbReference type="Proteomes" id="UP000031184"/>
    </source>
</evidence>
<evidence type="ECO:0000313" key="2">
    <source>
        <dbReference type="EMBL" id="KID49824.1"/>
    </source>
</evidence>
<dbReference type="GO" id="GO:0003700">
    <property type="term" value="F:DNA-binding transcription factor activity"/>
    <property type="evidence" value="ECO:0007669"/>
    <property type="project" value="InterPro"/>
</dbReference>
<dbReference type="PATRIC" id="fig|1226633.4.peg.670"/>
<dbReference type="InterPro" id="IPR007630">
    <property type="entry name" value="RNA_pol_sigma70_r4"/>
</dbReference>